<evidence type="ECO:0000313" key="5">
    <source>
        <dbReference type="EMBL" id="OZV68615.1"/>
    </source>
</evidence>
<evidence type="ECO:0000256" key="2">
    <source>
        <dbReference type="ARBA" id="ARBA00022963"/>
    </source>
</evidence>
<dbReference type="PANTHER" id="PTHR10272:SF0">
    <property type="entry name" value="PLATELET-ACTIVATING FACTOR ACETYLHYDROLASE"/>
    <property type="match status" value="1"/>
</dbReference>
<keyword evidence="3" id="KW-0443">Lipid metabolism</keyword>
<accession>A0A265UTH3</accession>
<sequence>MPQLQLLVNIVKRKTKKLVMQLFEILLVLTSMLYLILSQLINLQISKKISLGVLVLLLFCHLLFEGYRWQMVPCYLACILALYVAIKNSDKKSTTLKKIIAGIGITVLAVLGISLPSIFPVFELPEPQGPYSVGTKDINLKLNRKEIITEDKLDNRKLMIKVWYPSSETSGEMDSYIDQGGRHGFAQKYGLPNSTFNYLDKIQTHVFRNVSVATERFPVLLFSHGYNSKANNYYALISEIVSQGYVVFAVNHTFESTGTTFPDGSEVYFDYNYAKKIEEGTWKDMEPLLSAFKEDLSFEERHPIVKKRLKTYFVKGMVERWAQDLSDVVSKLGSWNASGFLENRLDLSKIGVFGHSRGGAAAGETLLKDNRISAGANIDGVQWGDIVDTSFKNPFLFISADWPEDKEDLNAHAYVNKYKSTFYEARILGTDHSNFMDIPFMIPLKSLSQAGDIKPELGIEITSKLVTSFFDKHLKNKSINLESLGSNYDELILKAYKAETAKR</sequence>
<keyword evidence="6" id="KW-1185">Reference proteome</keyword>
<reference evidence="5 6" key="1">
    <citation type="submission" date="2017-05" db="EMBL/GenBank/DDBJ databases">
        <title>The draft genome sequence of Idiomarina salinarum WNB302.</title>
        <authorList>
            <person name="Sun Y."/>
            <person name="Chen B."/>
            <person name="Du Z."/>
        </authorList>
    </citation>
    <scope>NUCLEOTIDE SEQUENCE [LARGE SCALE GENOMIC DNA]</scope>
    <source>
        <strain evidence="5 6">WNB302</strain>
    </source>
</reference>
<gene>
    <name evidence="5" type="ORF">CA834_09095</name>
</gene>
<evidence type="ECO:0000256" key="1">
    <source>
        <dbReference type="ARBA" id="ARBA00022801"/>
    </source>
</evidence>
<dbReference type="InterPro" id="IPR029058">
    <property type="entry name" value="AB_hydrolase_fold"/>
</dbReference>
<dbReference type="SUPFAM" id="SSF53474">
    <property type="entry name" value="alpha/beta-Hydrolases"/>
    <property type="match status" value="1"/>
</dbReference>
<proteinExistence type="predicted"/>
<keyword evidence="4" id="KW-1133">Transmembrane helix</keyword>
<protein>
    <recommendedName>
        <fullName evidence="7">Carboxylic ester hydrolase</fullName>
    </recommendedName>
</protein>
<dbReference type="PANTHER" id="PTHR10272">
    <property type="entry name" value="PLATELET-ACTIVATING FACTOR ACETYLHYDROLASE"/>
    <property type="match status" value="1"/>
</dbReference>
<name>A0A265UTH3_9FLAO</name>
<evidence type="ECO:0008006" key="7">
    <source>
        <dbReference type="Google" id="ProtNLM"/>
    </source>
</evidence>
<dbReference type="AlphaFoldDB" id="A0A265UTH3"/>
<feature type="transmembrane region" description="Helical" evidence="4">
    <location>
        <begin position="18"/>
        <end position="37"/>
    </location>
</feature>
<feature type="transmembrane region" description="Helical" evidence="4">
    <location>
        <begin position="98"/>
        <end position="122"/>
    </location>
</feature>
<keyword evidence="1" id="KW-0378">Hydrolase</keyword>
<evidence type="ECO:0000256" key="3">
    <source>
        <dbReference type="ARBA" id="ARBA00023098"/>
    </source>
</evidence>
<dbReference type="GO" id="GO:0016042">
    <property type="term" value="P:lipid catabolic process"/>
    <property type="evidence" value="ECO:0007669"/>
    <property type="project" value="UniProtKB-KW"/>
</dbReference>
<dbReference type="EMBL" id="NGJN01000004">
    <property type="protein sequence ID" value="OZV68615.1"/>
    <property type="molecule type" value="Genomic_DNA"/>
</dbReference>
<comment type="caution">
    <text evidence="5">The sequence shown here is derived from an EMBL/GenBank/DDBJ whole genome shotgun (WGS) entry which is preliminary data.</text>
</comment>
<evidence type="ECO:0000313" key="6">
    <source>
        <dbReference type="Proteomes" id="UP000216840"/>
    </source>
</evidence>
<keyword evidence="4" id="KW-0812">Transmembrane</keyword>
<keyword evidence="2" id="KW-0442">Lipid degradation</keyword>
<evidence type="ECO:0000256" key="4">
    <source>
        <dbReference type="SAM" id="Phobius"/>
    </source>
</evidence>
<dbReference type="Gene3D" id="3.40.50.1820">
    <property type="entry name" value="alpha/beta hydrolase"/>
    <property type="match status" value="1"/>
</dbReference>
<organism evidence="5 6">
    <name type="scientific">Winogradskyella aurantia</name>
    <dbReference type="NCBI Taxonomy" id="1915063"/>
    <lineage>
        <taxon>Bacteria</taxon>
        <taxon>Pseudomonadati</taxon>
        <taxon>Bacteroidota</taxon>
        <taxon>Flavobacteriia</taxon>
        <taxon>Flavobacteriales</taxon>
        <taxon>Flavobacteriaceae</taxon>
        <taxon>Winogradskyella</taxon>
    </lineage>
</organism>
<dbReference type="Pfam" id="PF03403">
    <property type="entry name" value="PAF-AH_p_II"/>
    <property type="match status" value="1"/>
</dbReference>
<keyword evidence="4" id="KW-0472">Membrane</keyword>
<dbReference type="GO" id="GO:0003847">
    <property type="term" value="F:1-alkyl-2-acetylglycerophosphocholine esterase activity"/>
    <property type="evidence" value="ECO:0007669"/>
    <property type="project" value="TreeGrafter"/>
</dbReference>
<dbReference type="Proteomes" id="UP000216840">
    <property type="component" value="Unassembled WGS sequence"/>
</dbReference>
<feature type="transmembrane region" description="Helical" evidence="4">
    <location>
        <begin position="70"/>
        <end position="86"/>
    </location>
</feature>